<sequence>SLSTARKQLDGTRKLLEDNDARFQKTIKFFSYSPKKPDKAIFDFFSTWSSFCLDFKDVWKKEQVRLQKLNLQLAQKAAQDIALKQKKSLEDTCKKEKGGLKSRLLNFEKKRSIGRSSRSQTPDTSLVVPPGSQ</sequence>
<accession>A0A7R9GCK5</accession>
<dbReference type="EMBL" id="OA882520">
    <property type="protein sequence ID" value="CAD7275795.1"/>
    <property type="molecule type" value="Genomic_DNA"/>
</dbReference>
<reference evidence="2" key="1">
    <citation type="submission" date="2020-11" db="EMBL/GenBank/DDBJ databases">
        <authorList>
            <person name="Tran Van P."/>
        </authorList>
    </citation>
    <scope>NUCLEOTIDE SEQUENCE</scope>
</reference>
<evidence type="ECO:0000313" key="3">
    <source>
        <dbReference type="Proteomes" id="UP000678499"/>
    </source>
</evidence>
<evidence type="ECO:0008006" key="4">
    <source>
        <dbReference type="Google" id="ProtNLM"/>
    </source>
</evidence>
<evidence type="ECO:0000256" key="1">
    <source>
        <dbReference type="SAM" id="MobiDB-lite"/>
    </source>
</evidence>
<protein>
    <recommendedName>
        <fullName evidence="4">FH2 domain-containing protein</fullName>
    </recommendedName>
</protein>
<proteinExistence type="predicted"/>
<gene>
    <name evidence="2" type="ORF">NMOB1V02_LOCUS3582</name>
</gene>
<feature type="compositionally biased region" description="Polar residues" evidence="1">
    <location>
        <begin position="114"/>
        <end position="124"/>
    </location>
</feature>
<dbReference type="OrthoDB" id="427644at2759"/>
<dbReference type="Proteomes" id="UP000678499">
    <property type="component" value="Unassembled WGS sequence"/>
</dbReference>
<feature type="non-terminal residue" evidence="2">
    <location>
        <position position="1"/>
    </location>
</feature>
<dbReference type="InterPro" id="IPR042201">
    <property type="entry name" value="FH2_Formin_sf"/>
</dbReference>
<dbReference type="Gene3D" id="1.20.58.2220">
    <property type="entry name" value="Formin, FH2 domain"/>
    <property type="match status" value="1"/>
</dbReference>
<feature type="region of interest" description="Disordered" evidence="1">
    <location>
        <begin position="112"/>
        <end position="133"/>
    </location>
</feature>
<name>A0A7R9GCK5_9CRUS</name>
<dbReference type="SUPFAM" id="SSF101447">
    <property type="entry name" value="Formin homology 2 domain (FH2 domain)"/>
    <property type="match status" value="1"/>
</dbReference>
<evidence type="ECO:0000313" key="2">
    <source>
        <dbReference type="EMBL" id="CAD7275795.1"/>
    </source>
</evidence>
<organism evidence="2">
    <name type="scientific">Notodromas monacha</name>
    <dbReference type="NCBI Taxonomy" id="399045"/>
    <lineage>
        <taxon>Eukaryota</taxon>
        <taxon>Metazoa</taxon>
        <taxon>Ecdysozoa</taxon>
        <taxon>Arthropoda</taxon>
        <taxon>Crustacea</taxon>
        <taxon>Oligostraca</taxon>
        <taxon>Ostracoda</taxon>
        <taxon>Podocopa</taxon>
        <taxon>Podocopida</taxon>
        <taxon>Cypridocopina</taxon>
        <taxon>Cypridoidea</taxon>
        <taxon>Cyprididae</taxon>
        <taxon>Notodromas</taxon>
    </lineage>
</organism>
<dbReference type="EMBL" id="CAJPEX010000483">
    <property type="protein sequence ID" value="CAG0915947.1"/>
    <property type="molecule type" value="Genomic_DNA"/>
</dbReference>
<keyword evidence="3" id="KW-1185">Reference proteome</keyword>
<dbReference type="AlphaFoldDB" id="A0A7R9GCK5"/>